<dbReference type="GO" id="GO:0008236">
    <property type="term" value="F:serine-type peptidase activity"/>
    <property type="evidence" value="ECO:0007669"/>
    <property type="project" value="UniProtKB-KW"/>
</dbReference>
<evidence type="ECO:0000256" key="2">
    <source>
        <dbReference type="ARBA" id="ARBA00004141"/>
    </source>
</evidence>
<evidence type="ECO:0000256" key="1">
    <source>
        <dbReference type="ARBA" id="ARBA00000156"/>
    </source>
</evidence>
<dbReference type="EC" id="3.4.21.105" evidence="10"/>
<comment type="similarity">
    <text evidence="3 10">Belongs to the peptidase S54 family.</text>
</comment>
<dbReference type="InterPro" id="IPR022764">
    <property type="entry name" value="Peptidase_S54_rhomboid_dom"/>
</dbReference>
<dbReference type="FunFam" id="1.20.1540.10:FF:000019">
    <property type="entry name" value="RHOMBOID-like protein"/>
    <property type="match status" value="1"/>
</dbReference>
<evidence type="ECO:0000256" key="4">
    <source>
        <dbReference type="ARBA" id="ARBA00022670"/>
    </source>
</evidence>
<keyword evidence="6 10" id="KW-0378">Hydrolase</keyword>
<dbReference type="PANTHER" id="PTHR22936:SF69">
    <property type="entry name" value="RHOMBOID-LIKE PROTEIN"/>
    <property type="match status" value="1"/>
</dbReference>
<feature type="transmembrane region" description="Helical" evidence="10">
    <location>
        <begin position="132"/>
        <end position="153"/>
    </location>
</feature>
<dbReference type="GO" id="GO:0012505">
    <property type="term" value="C:endomembrane system"/>
    <property type="evidence" value="ECO:0007669"/>
    <property type="project" value="UniProtKB-ARBA"/>
</dbReference>
<accession>A0ABD1Y5V0</accession>
<feature type="transmembrane region" description="Helical" evidence="10">
    <location>
        <begin position="165"/>
        <end position="183"/>
    </location>
</feature>
<dbReference type="GO" id="GO:0016020">
    <property type="term" value="C:membrane"/>
    <property type="evidence" value="ECO:0007669"/>
    <property type="project" value="UniProtKB-SubCell"/>
</dbReference>
<gene>
    <name evidence="13" type="ORF">R1flu_002353</name>
</gene>
<feature type="transmembrane region" description="Helical" evidence="10">
    <location>
        <begin position="286"/>
        <end position="308"/>
    </location>
</feature>
<evidence type="ECO:0000256" key="6">
    <source>
        <dbReference type="ARBA" id="ARBA00022801"/>
    </source>
</evidence>
<organism evidence="13 14">
    <name type="scientific">Riccia fluitans</name>
    <dbReference type="NCBI Taxonomy" id="41844"/>
    <lineage>
        <taxon>Eukaryota</taxon>
        <taxon>Viridiplantae</taxon>
        <taxon>Streptophyta</taxon>
        <taxon>Embryophyta</taxon>
        <taxon>Marchantiophyta</taxon>
        <taxon>Marchantiopsida</taxon>
        <taxon>Marchantiidae</taxon>
        <taxon>Marchantiales</taxon>
        <taxon>Ricciaceae</taxon>
        <taxon>Riccia</taxon>
    </lineage>
</organism>
<feature type="transmembrane region" description="Helical" evidence="10">
    <location>
        <begin position="189"/>
        <end position="210"/>
    </location>
</feature>
<comment type="catalytic activity">
    <reaction evidence="1 10">
        <text>Cleaves type-1 transmembrane domains using a catalytic dyad composed of serine and histidine that are contributed by different transmembrane domains.</text>
        <dbReference type="EC" id="3.4.21.105"/>
    </reaction>
</comment>
<keyword evidence="8 10" id="KW-1133">Transmembrane helix</keyword>
<keyword evidence="14" id="KW-1185">Reference proteome</keyword>
<reference evidence="13 14" key="1">
    <citation type="submission" date="2024-09" db="EMBL/GenBank/DDBJ databases">
        <title>Chromosome-scale assembly of Riccia fluitans.</title>
        <authorList>
            <person name="Paukszto L."/>
            <person name="Sawicki J."/>
            <person name="Karawczyk K."/>
            <person name="Piernik-Szablinska J."/>
            <person name="Szczecinska M."/>
            <person name="Mazdziarz M."/>
        </authorList>
    </citation>
    <scope>NUCLEOTIDE SEQUENCE [LARGE SCALE GENOMIC DNA]</scope>
    <source>
        <strain evidence="13">Rf_01</strain>
        <tissue evidence="13">Aerial parts of the thallus</tissue>
    </source>
</reference>
<feature type="transmembrane region" description="Helical" evidence="10">
    <location>
        <begin position="49"/>
        <end position="68"/>
    </location>
</feature>
<evidence type="ECO:0000256" key="8">
    <source>
        <dbReference type="ARBA" id="ARBA00022989"/>
    </source>
</evidence>
<evidence type="ECO:0000259" key="12">
    <source>
        <dbReference type="Pfam" id="PF01694"/>
    </source>
</evidence>
<dbReference type="Proteomes" id="UP001605036">
    <property type="component" value="Unassembled WGS sequence"/>
</dbReference>
<evidence type="ECO:0000256" key="10">
    <source>
        <dbReference type="RuleBase" id="RU362115"/>
    </source>
</evidence>
<evidence type="ECO:0000313" key="14">
    <source>
        <dbReference type="Proteomes" id="UP001605036"/>
    </source>
</evidence>
<dbReference type="Gene3D" id="1.20.1540.10">
    <property type="entry name" value="Rhomboid-like"/>
    <property type="match status" value="1"/>
</dbReference>
<dbReference type="SUPFAM" id="SSF144091">
    <property type="entry name" value="Rhomboid-like"/>
    <property type="match status" value="1"/>
</dbReference>
<protein>
    <recommendedName>
        <fullName evidence="10">RHOMBOID-like protein</fullName>
        <ecNumber evidence="10">3.4.21.105</ecNumber>
    </recommendedName>
</protein>
<dbReference type="PANTHER" id="PTHR22936">
    <property type="entry name" value="RHOMBOID-RELATED"/>
    <property type="match status" value="1"/>
</dbReference>
<evidence type="ECO:0000256" key="5">
    <source>
        <dbReference type="ARBA" id="ARBA00022692"/>
    </source>
</evidence>
<keyword evidence="4 10" id="KW-0645">Protease</keyword>
<comment type="function">
    <text evidence="10">Serine protease involved in intramembrane proteolysis.</text>
</comment>
<feature type="transmembrane region" description="Helical" evidence="10">
    <location>
        <begin position="217"/>
        <end position="236"/>
    </location>
</feature>
<feature type="transmembrane region" description="Helical" evidence="10">
    <location>
        <begin position="242"/>
        <end position="260"/>
    </location>
</feature>
<keyword evidence="5 10" id="KW-0812">Transmembrane</keyword>
<dbReference type="EMBL" id="JBHFFA010000006">
    <property type="protein sequence ID" value="KAL2622148.1"/>
    <property type="molecule type" value="Genomic_DNA"/>
</dbReference>
<dbReference type="GO" id="GO:0006508">
    <property type="term" value="P:proteolysis"/>
    <property type="evidence" value="ECO:0007669"/>
    <property type="project" value="UniProtKB-KW"/>
</dbReference>
<name>A0ABD1Y5V0_9MARC</name>
<dbReference type="InterPro" id="IPR035952">
    <property type="entry name" value="Rhomboid-like_sf"/>
</dbReference>
<dbReference type="Pfam" id="PF01694">
    <property type="entry name" value="Rhomboid"/>
    <property type="match status" value="1"/>
</dbReference>
<evidence type="ECO:0000256" key="3">
    <source>
        <dbReference type="ARBA" id="ARBA00009045"/>
    </source>
</evidence>
<comment type="caution">
    <text evidence="13">The sequence shown here is derived from an EMBL/GenBank/DDBJ whole genome shotgun (WGS) entry which is preliminary data.</text>
</comment>
<evidence type="ECO:0000256" key="9">
    <source>
        <dbReference type="ARBA" id="ARBA00023136"/>
    </source>
</evidence>
<keyword evidence="7 10" id="KW-0720">Serine protease</keyword>
<dbReference type="AlphaFoldDB" id="A0ABD1Y5V0"/>
<evidence type="ECO:0000313" key="13">
    <source>
        <dbReference type="EMBL" id="KAL2622148.1"/>
    </source>
</evidence>
<feature type="compositionally biased region" description="Basic and acidic residues" evidence="11">
    <location>
        <begin position="1"/>
        <end position="15"/>
    </location>
</feature>
<evidence type="ECO:0000256" key="11">
    <source>
        <dbReference type="SAM" id="MobiDB-lite"/>
    </source>
</evidence>
<proteinExistence type="inferred from homology"/>
<dbReference type="GO" id="GO:0005737">
    <property type="term" value="C:cytoplasm"/>
    <property type="evidence" value="ECO:0007669"/>
    <property type="project" value="UniProtKB-ARBA"/>
</dbReference>
<sequence>MGASGKHETDIEHNGSARRSSSGKNYVYPSSMGAPGPIPMPIEDRRHRVFLIPLFVTANIVVFIVTMWRNNCPDHIRIGGKCVLRWLGRFSFQPWSENPLLGPSALTLLNMGGLERNHVIHQDEGWRLISCMWLHAGVFHLLANMIGLLIIGLRLEREFGFIRVGIVYLLSGFGGSLLSSLFVENQISVGASGALFGLLGASISDLIINWSIYANKCLALWSLVLIVAINLAFGLMPHVDNFAHIGGFVGGLLLGFVFLMKPQYGWMNLRDPRGEQPVRKYSTVQYVLFIVSLALVLALYTAAIIALFKDVDANKRCKWCHYLSCVPTSRWKCDGSS</sequence>
<feature type="domain" description="Peptidase S54 rhomboid" evidence="12">
    <location>
        <begin position="123"/>
        <end position="259"/>
    </location>
</feature>
<keyword evidence="9 10" id="KW-0472">Membrane</keyword>
<evidence type="ECO:0000256" key="7">
    <source>
        <dbReference type="ARBA" id="ARBA00022825"/>
    </source>
</evidence>
<comment type="subcellular location">
    <subcellularLocation>
        <location evidence="2 10">Membrane</location>
        <topology evidence="2 10">Multi-pass membrane protein</topology>
    </subcellularLocation>
</comment>
<dbReference type="InterPro" id="IPR002610">
    <property type="entry name" value="Peptidase_S54_rhomboid-like"/>
</dbReference>
<feature type="region of interest" description="Disordered" evidence="11">
    <location>
        <begin position="1"/>
        <end position="26"/>
    </location>
</feature>